<name>A0AAE9BZE0_9CAUD</name>
<gene>
    <name evidence="1" type="ORF">HATV-3_gp38</name>
</gene>
<proteinExistence type="predicted"/>
<sequence length="41" mass="4728">MRIRRSVGPRRGGISRSTACLVFRLLLKVQKRSFSKQSYTS</sequence>
<keyword evidence="2" id="KW-1185">Reference proteome</keyword>
<dbReference type="Proteomes" id="UP000827845">
    <property type="component" value="Segment"/>
</dbReference>
<protein>
    <submittedName>
        <fullName evidence="1">Uncharacterized protein</fullName>
    </submittedName>
</protein>
<organism evidence="1 2">
    <name type="scientific">Haloarcula tailed virus 3</name>
    <dbReference type="NCBI Taxonomy" id="2877990"/>
    <lineage>
        <taxon>Viruses</taxon>
        <taxon>Duplodnaviria</taxon>
        <taxon>Heunggongvirae</taxon>
        <taxon>Uroviricota</taxon>
        <taxon>Caudoviricetes</taxon>
        <taxon>Kirjokansivirales</taxon>
        <taxon>Pyrstoviridae</taxon>
        <taxon>Hatrivirus</taxon>
        <taxon>Hatrivirus caudatum</taxon>
        <taxon>Hatrivirus HATV3</taxon>
    </lineage>
</organism>
<accession>A0AAE9BZE0</accession>
<reference evidence="1" key="1">
    <citation type="submission" date="2021-05" db="EMBL/GenBank/DDBJ databases">
        <title>Diversity, taxonomy and evolution of archaeal viruses of the class Caudoviricetes.</title>
        <authorList>
            <person name="Liu Y."/>
            <person name="Demina T.A."/>
            <person name="Roux S."/>
            <person name="Aiewsakun P."/>
            <person name="Kazlauskas D."/>
            <person name="Simmonds P."/>
            <person name="Prangishvili D."/>
            <person name="Oksanen H.M."/>
            <person name="Krupovic M."/>
        </authorList>
    </citation>
    <scope>NUCLEOTIDE SEQUENCE</scope>
    <source>
        <strain evidence="1">HATV-3/30</strain>
    </source>
</reference>
<evidence type="ECO:0000313" key="2">
    <source>
        <dbReference type="Proteomes" id="UP000827845"/>
    </source>
</evidence>
<evidence type="ECO:0000313" key="1">
    <source>
        <dbReference type="EMBL" id="UBF23388.1"/>
    </source>
</evidence>
<dbReference type="EMBL" id="MZ334527">
    <property type="protein sequence ID" value="UBF23388.1"/>
    <property type="molecule type" value="Genomic_DNA"/>
</dbReference>